<keyword evidence="1" id="KW-0863">Zinc-finger</keyword>
<dbReference type="GO" id="GO:0003676">
    <property type="term" value="F:nucleic acid binding"/>
    <property type="evidence" value="ECO:0007669"/>
    <property type="project" value="InterPro"/>
</dbReference>
<feature type="compositionally biased region" description="Polar residues" evidence="2">
    <location>
        <begin position="194"/>
        <end position="205"/>
    </location>
</feature>
<dbReference type="Proteomes" id="UP000821837">
    <property type="component" value="Chromosome 1"/>
</dbReference>
<dbReference type="SUPFAM" id="SSF57756">
    <property type="entry name" value="Retrovirus zinc finger-like domains"/>
    <property type="match status" value="1"/>
</dbReference>
<dbReference type="Pfam" id="PF13650">
    <property type="entry name" value="Asp_protease_2"/>
    <property type="match status" value="1"/>
</dbReference>
<evidence type="ECO:0000256" key="2">
    <source>
        <dbReference type="SAM" id="MobiDB-lite"/>
    </source>
</evidence>
<feature type="region of interest" description="Disordered" evidence="2">
    <location>
        <begin position="178"/>
        <end position="205"/>
    </location>
</feature>
<feature type="domain" description="CCHC-type" evidence="3">
    <location>
        <begin position="249"/>
        <end position="264"/>
    </location>
</feature>
<dbReference type="PANTHER" id="PTHR46888:SF1">
    <property type="entry name" value="RIBONUCLEASE H"/>
    <property type="match status" value="1"/>
</dbReference>
<dbReference type="AlphaFoldDB" id="A0A9D4TC30"/>
<dbReference type="InterPro" id="IPR021109">
    <property type="entry name" value="Peptidase_aspartic_dom_sf"/>
</dbReference>
<evidence type="ECO:0000313" key="4">
    <source>
        <dbReference type="EMBL" id="KAH7984725.1"/>
    </source>
</evidence>
<dbReference type="GO" id="GO:0008270">
    <property type="term" value="F:zinc ion binding"/>
    <property type="evidence" value="ECO:0007669"/>
    <property type="project" value="UniProtKB-KW"/>
</dbReference>
<feature type="compositionally biased region" description="Basic residues" evidence="2">
    <location>
        <begin position="492"/>
        <end position="510"/>
    </location>
</feature>
<protein>
    <recommendedName>
        <fullName evidence="3">CCHC-type domain-containing protein</fullName>
    </recommendedName>
</protein>
<organism evidence="4 5">
    <name type="scientific">Rhipicephalus sanguineus</name>
    <name type="common">Brown dog tick</name>
    <name type="synonym">Ixodes sanguineus</name>
    <dbReference type="NCBI Taxonomy" id="34632"/>
    <lineage>
        <taxon>Eukaryota</taxon>
        <taxon>Metazoa</taxon>
        <taxon>Ecdysozoa</taxon>
        <taxon>Arthropoda</taxon>
        <taxon>Chelicerata</taxon>
        <taxon>Arachnida</taxon>
        <taxon>Acari</taxon>
        <taxon>Parasitiformes</taxon>
        <taxon>Ixodida</taxon>
        <taxon>Ixodoidea</taxon>
        <taxon>Ixodidae</taxon>
        <taxon>Rhipicephalinae</taxon>
        <taxon>Rhipicephalus</taxon>
        <taxon>Rhipicephalus</taxon>
    </lineage>
</organism>
<dbReference type="InterPro" id="IPR036875">
    <property type="entry name" value="Znf_CCHC_sf"/>
</dbReference>
<keyword evidence="1" id="KW-0479">Metal-binding</keyword>
<sequence>MRGSVAAYLISSATCGVITADQLQAQARAGTRISLPPPARSARLHHVRIKRVLLVHNASQPSCLARLALTTGAVDSEPCLEPSAARYVRLSAASSESFRAFAFCFADRRADAHPPDEVARLQSRNSLTCPPFSEATPEDLAGFTADFLREELVRRNLDATGPKEEVINRLLADIAQNRSTTPLLPSPDSSAPSQRPNTTPLPSSFDAAQSTELLTALPPDQQEARYLTISTRHGAPAYRSGQNLAEAVCFQCRQKGHLASKCPSRATATPSTTHPSPALHSTLSETLDGSLVQCALVNATIAGIGQVDAFPDSGSKMTLVSRHLVRSLPLLPWTRPPLVVVGGTTVAPAGAICLKISVGPITGLVEAAALDNNAVPLILGEDWFAASHAQLVFQPPMPTEIRHSTTGTSVRCHERLLPRMSNAVMIQGSSFNCHVSGHHSSAGLQRMPLPGPDEPPWLALSCQDDVSNTNGPSSECKQVAPPAASLRQINSRPKRGPGHESRSRHRRGRHVCIMFE</sequence>
<dbReference type="SMART" id="SM00513">
    <property type="entry name" value="SAP"/>
    <property type="match status" value="1"/>
</dbReference>
<reference evidence="4" key="1">
    <citation type="journal article" date="2020" name="Cell">
        <title>Large-Scale Comparative Analyses of Tick Genomes Elucidate Their Genetic Diversity and Vector Capacities.</title>
        <authorList>
            <consortium name="Tick Genome and Microbiome Consortium (TIGMIC)"/>
            <person name="Jia N."/>
            <person name="Wang J."/>
            <person name="Shi W."/>
            <person name="Du L."/>
            <person name="Sun Y."/>
            <person name="Zhan W."/>
            <person name="Jiang J.F."/>
            <person name="Wang Q."/>
            <person name="Zhang B."/>
            <person name="Ji P."/>
            <person name="Bell-Sakyi L."/>
            <person name="Cui X.M."/>
            <person name="Yuan T.T."/>
            <person name="Jiang B.G."/>
            <person name="Yang W.F."/>
            <person name="Lam T.T."/>
            <person name="Chang Q.C."/>
            <person name="Ding S.J."/>
            <person name="Wang X.J."/>
            <person name="Zhu J.G."/>
            <person name="Ruan X.D."/>
            <person name="Zhao L."/>
            <person name="Wei J.T."/>
            <person name="Ye R.Z."/>
            <person name="Que T.C."/>
            <person name="Du C.H."/>
            <person name="Zhou Y.H."/>
            <person name="Cheng J.X."/>
            <person name="Dai P.F."/>
            <person name="Guo W.B."/>
            <person name="Han X.H."/>
            <person name="Huang E.J."/>
            <person name="Li L.F."/>
            <person name="Wei W."/>
            <person name="Gao Y.C."/>
            <person name="Liu J.Z."/>
            <person name="Shao H.Z."/>
            <person name="Wang X."/>
            <person name="Wang C.C."/>
            <person name="Yang T.C."/>
            <person name="Huo Q.B."/>
            <person name="Li W."/>
            <person name="Chen H.Y."/>
            <person name="Chen S.E."/>
            <person name="Zhou L.G."/>
            <person name="Ni X.B."/>
            <person name="Tian J.H."/>
            <person name="Sheng Y."/>
            <person name="Liu T."/>
            <person name="Pan Y.S."/>
            <person name="Xia L.Y."/>
            <person name="Li J."/>
            <person name="Zhao F."/>
            <person name="Cao W.C."/>
        </authorList>
    </citation>
    <scope>NUCLEOTIDE SEQUENCE</scope>
    <source>
        <strain evidence="4">Rsan-2018</strain>
    </source>
</reference>
<gene>
    <name evidence="4" type="ORF">HPB52_023683</name>
</gene>
<keyword evidence="1" id="KW-0862">Zinc</keyword>
<feature type="compositionally biased region" description="Low complexity" evidence="2">
    <location>
        <begin position="179"/>
        <end position="193"/>
    </location>
</feature>
<dbReference type="Gene3D" id="1.10.720.30">
    <property type="entry name" value="SAP domain"/>
    <property type="match status" value="1"/>
</dbReference>
<evidence type="ECO:0000313" key="5">
    <source>
        <dbReference type="Proteomes" id="UP000821837"/>
    </source>
</evidence>
<dbReference type="Gene3D" id="4.10.60.10">
    <property type="entry name" value="Zinc finger, CCHC-type"/>
    <property type="match status" value="1"/>
</dbReference>
<dbReference type="InterPro" id="IPR036361">
    <property type="entry name" value="SAP_dom_sf"/>
</dbReference>
<dbReference type="SMART" id="SM00343">
    <property type="entry name" value="ZnF_C2HC"/>
    <property type="match status" value="1"/>
</dbReference>
<dbReference type="InterPro" id="IPR003034">
    <property type="entry name" value="SAP_dom"/>
</dbReference>
<dbReference type="SUPFAM" id="SSF50630">
    <property type="entry name" value="Acid proteases"/>
    <property type="match status" value="1"/>
</dbReference>
<dbReference type="VEuPathDB" id="VectorBase:RSAN_048389"/>
<reference evidence="4" key="2">
    <citation type="submission" date="2021-09" db="EMBL/GenBank/DDBJ databases">
        <authorList>
            <person name="Jia N."/>
            <person name="Wang J."/>
            <person name="Shi W."/>
            <person name="Du L."/>
            <person name="Sun Y."/>
            <person name="Zhan W."/>
            <person name="Jiang J."/>
            <person name="Wang Q."/>
            <person name="Zhang B."/>
            <person name="Ji P."/>
            <person name="Sakyi L.B."/>
            <person name="Cui X."/>
            <person name="Yuan T."/>
            <person name="Jiang B."/>
            <person name="Yang W."/>
            <person name="Lam T.T.-Y."/>
            <person name="Chang Q."/>
            <person name="Ding S."/>
            <person name="Wang X."/>
            <person name="Zhu J."/>
            <person name="Ruan X."/>
            <person name="Zhao L."/>
            <person name="Wei J."/>
            <person name="Que T."/>
            <person name="Du C."/>
            <person name="Cheng J."/>
            <person name="Dai P."/>
            <person name="Han X."/>
            <person name="Huang E."/>
            <person name="Gao Y."/>
            <person name="Liu J."/>
            <person name="Shao H."/>
            <person name="Ye R."/>
            <person name="Li L."/>
            <person name="Wei W."/>
            <person name="Wang X."/>
            <person name="Wang C."/>
            <person name="Huo Q."/>
            <person name="Li W."/>
            <person name="Guo W."/>
            <person name="Chen H."/>
            <person name="Chen S."/>
            <person name="Zhou L."/>
            <person name="Zhou L."/>
            <person name="Ni X."/>
            <person name="Tian J."/>
            <person name="Zhou Y."/>
            <person name="Sheng Y."/>
            <person name="Liu T."/>
            <person name="Pan Y."/>
            <person name="Xia L."/>
            <person name="Li J."/>
            <person name="Zhao F."/>
            <person name="Cao W."/>
        </authorList>
    </citation>
    <scope>NUCLEOTIDE SEQUENCE</scope>
    <source>
        <strain evidence="4">Rsan-2018</strain>
        <tissue evidence="4">Larvae</tissue>
    </source>
</reference>
<dbReference type="PROSITE" id="PS50158">
    <property type="entry name" value="ZF_CCHC"/>
    <property type="match status" value="1"/>
</dbReference>
<dbReference type="InterPro" id="IPR001878">
    <property type="entry name" value="Znf_CCHC"/>
</dbReference>
<dbReference type="EMBL" id="JABSTV010001245">
    <property type="protein sequence ID" value="KAH7984725.1"/>
    <property type="molecule type" value="Genomic_DNA"/>
</dbReference>
<dbReference type="Gene3D" id="2.40.70.10">
    <property type="entry name" value="Acid Proteases"/>
    <property type="match status" value="1"/>
</dbReference>
<evidence type="ECO:0000259" key="3">
    <source>
        <dbReference type="PROSITE" id="PS50158"/>
    </source>
</evidence>
<name>A0A9D4TC30_RHISA</name>
<comment type="caution">
    <text evidence="4">The sequence shown here is derived from an EMBL/GenBank/DDBJ whole genome shotgun (WGS) entry which is preliminary data.</text>
</comment>
<feature type="region of interest" description="Disordered" evidence="2">
    <location>
        <begin position="468"/>
        <end position="510"/>
    </location>
</feature>
<keyword evidence="5" id="KW-1185">Reference proteome</keyword>
<proteinExistence type="predicted"/>
<dbReference type="PANTHER" id="PTHR46888">
    <property type="entry name" value="ZINC KNUCKLE DOMAINCONTAINING PROTEIN-RELATED"/>
    <property type="match status" value="1"/>
</dbReference>
<accession>A0A9D4TC30</accession>
<evidence type="ECO:0000256" key="1">
    <source>
        <dbReference type="PROSITE-ProRule" id="PRU00047"/>
    </source>
</evidence>
<dbReference type="CDD" id="cd00303">
    <property type="entry name" value="retropepsin_like"/>
    <property type="match status" value="1"/>
</dbReference>